<organism evidence="4 5">
    <name type="scientific">Skeletonema marinoi</name>
    <dbReference type="NCBI Taxonomy" id="267567"/>
    <lineage>
        <taxon>Eukaryota</taxon>
        <taxon>Sar</taxon>
        <taxon>Stramenopiles</taxon>
        <taxon>Ochrophyta</taxon>
        <taxon>Bacillariophyta</taxon>
        <taxon>Coscinodiscophyceae</taxon>
        <taxon>Thalassiosirophycidae</taxon>
        <taxon>Thalassiosirales</taxon>
        <taxon>Skeletonemataceae</taxon>
        <taxon>Skeletonema</taxon>
        <taxon>Skeletonema marinoi-dohrnii complex</taxon>
    </lineage>
</organism>
<keyword evidence="5" id="KW-1185">Reference proteome</keyword>
<keyword evidence="2" id="KW-0472">Membrane</keyword>
<keyword evidence="3" id="KW-0732">Signal</keyword>
<feature type="transmembrane region" description="Helical" evidence="2">
    <location>
        <begin position="510"/>
        <end position="533"/>
    </location>
</feature>
<keyword evidence="4" id="KW-0560">Oxidoreductase</keyword>
<evidence type="ECO:0000313" key="5">
    <source>
        <dbReference type="Proteomes" id="UP001224775"/>
    </source>
</evidence>
<dbReference type="PANTHER" id="PTHR36007">
    <property type="entry name" value="TRANSPORT PROTEIN-RELATED"/>
    <property type="match status" value="1"/>
</dbReference>
<dbReference type="EC" id="1.18.1.2" evidence="4"/>
<dbReference type="PANTHER" id="PTHR36007:SF2">
    <property type="entry name" value="TRANSPORT PROTEIN-RELATED"/>
    <property type="match status" value="1"/>
</dbReference>
<proteinExistence type="predicted"/>
<dbReference type="Pfam" id="PF06695">
    <property type="entry name" value="Sm_multidrug_ex"/>
    <property type="match status" value="1"/>
</dbReference>
<feature type="compositionally biased region" description="Low complexity" evidence="1">
    <location>
        <begin position="312"/>
        <end position="343"/>
    </location>
</feature>
<feature type="compositionally biased region" description="Basic residues" evidence="1">
    <location>
        <begin position="296"/>
        <end position="311"/>
    </location>
</feature>
<feature type="chain" id="PRO_5041948096" evidence="3">
    <location>
        <begin position="25"/>
        <end position="573"/>
    </location>
</feature>
<keyword evidence="2" id="KW-1133">Transmembrane helix</keyword>
<evidence type="ECO:0000256" key="2">
    <source>
        <dbReference type="SAM" id="Phobius"/>
    </source>
</evidence>
<dbReference type="AlphaFoldDB" id="A0AAD9DHC0"/>
<evidence type="ECO:0000313" key="4">
    <source>
        <dbReference type="EMBL" id="KAK1745588.1"/>
    </source>
</evidence>
<gene>
    <name evidence="4" type="ORF">QTG54_003512</name>
</gene>
<dbReference type="GO" id="GO:0004324">
    <property type="term" value="F:ferredoxin-NADP+ reductase activity"/>
    <property type="evidence" value="ECO:0007669"/>
    <property type="project" value="UniProtKB-EC"/>
</dbReference>
<evidence type="ECO:0000256" key="3">
    <source>
        <dbReference type="SAM" id="SignalP"/>
    </source>
</evidence>
<feature type="transmembrane region" description="Helical" evidence="2">
    <location>
        <begin position="268"/>
        <end position="289"/>
    </location>
</feature>
<sequence length="573" mass="61004">MGRTGGTWALIGSVTAAQLTRAAAWGSNNNNNAGESVYYSNNLNEWDDASHIAMEVVGCSFADTDYSEDVGCREDESGDGTQYWYQMANCKRAQVAYSVYASSSGTTSCGSGDYVGTYTTQYGLAEFSYMLATYDGNANLCTDDLPMCEQGDNGYLSVGCGSDGSFTIDSFSDAYCLKREGYYGALDSVNKAMKSMKSCYTIYNSNNGVSFDYSLAGALIKESNSCSSQDDSICPSNERISMASSGKSYVASKAHGLANINVANKAKYALGTLCLIGSLFMFLGILFTNRRKRRAMMHRKMRASRARRGSSKGRSSGSSRAKSSSGRSSASRSKSRGRTSGSSSRREGSGRSKSRSKKWMMDPAYAKAAKATEEVVEHLHVGQKIANYFRSFGIPDLAILAIISAMPVVELRGAVPVGVWMGLPISHVLPVCVLGNMTPIIPLLFLLRNDKLKKLMSPILSRAEKKSSSLGVGSVEKQWASLAAFVGIPLPGTGAWTGAMGAFLLGMPTAVALSSIFTGVVSAGVIMTAITLAGKKGGIGALAALALITGREFLAGKRMEPRLKSKFQLLPPV</sequence>
<dbReference type="InterPro" id="IPR009577">
    <property type="entry name" value="Sm_multidrug_ex"/>
</dbReference>
<name>A0AAD9DHC0_9STRA</name>
<evidence type="ECO:0000256" key="1">
    <source>
        <dbReference type="SAM" id="MobiDB-lite"/>
    </source>
</evidence>
<dbReference type="EMBL" id="JATAAI010000005">
    <property type="protein sequence ID" value="KAK1745588.1"/>
    <property type="molecule type" value="Genomic_DNA"/>
</dbReference>
<feature type="signal peptide" evidence="3">
    <location>
        <begin position="1"/>
        <end position="24"/>
    </location>
</feature>
<feature type="transmembrane region" description="Helical" evidence="2">
    <location>
        <begin position="388"/>
        <end position="408"/>
    </location>
</feature>
<protein>
    <submittedName>
        <fullName evidence="4">Ferredoxin--NADP reductase</fullName>
        <ecNumber evidence="4">1.18.1.2</ecNumber>
    </submittedName>
</protein>
<feature type="region of interest" description="Disordered" evidence="1">
    <location>
        <begin position="296"/>
        <end position="361"/>
    </location>
</feature>
<dbReference type="Proteomes" id="UP001224775">
    <property type="component" value="Unassembled WGS sequence"/>
</dbReference>
<feature type="transmembrane region" description="Helical" evidence="2">
    <location>
        <begin position="428"/>
        <end position="447"/>
    </location>
</feature>
<reference evidence="4" key="1">
    <citation type="submission" date="2023-06" db="EMBL/GenBank/DDBJ databases">
        <title>Survivors Of The Sea: Transcriptome response of Skeletonema marinoi to long-term dormancy.</title>
        <authorList>
            <person name="Pinder M.I.M."/>
            <person name="Kourtchenko O."/>
            <person name="Robertson E.K."/>
            <person name="Larsson T."/>
            <person name="Maumus F."/>
            <person name="Osuna-Cruz C.M."/>
            <person name="Vancaester E."/>
            <person name="Stenow R."/>
            <person name="Vandepoele K."/>
            <person name="Ploug H."/>
            <person name="Bruchert V."/>
            <person name="Godhe A."/>
            <person name="Topel M."/>
        </authorList>
    </citation>
    <scope>NUCLEOTIDE SEQUENCE</scope>
    <source>
        <strain evidence="4">R05AC</strain>
    </source>
</reference>
<keyword evidence="2" id="KW-0812">Transmembrane</keyword>
<accession>A0AAD9DHC0</accession>
<comment type="caution">
    <text evidence="4">The sequence shown here is derived from an EMBL/GenBank/DDBJ whole genome shotgun (WGS) entry which is preliminary data.</text>
</comment>